<sequence>MAFSVQTVEKRRYIFFQERGRGWETKGQHICSANASHIWLSASLAVWVSQLESAVGIHFRRGKSRSFKAFS</sequence>
<dbReference type="EMBL" id="NFHM01000039">
    <property type="protein sequence ID" value="OUN39577.1"/>
    <property type="molecule type" value="Genomic_DNA"/>
</dbReference>
<name>A0A1Y3TXM5_9FIRM</name>
<evidence type="ECO:0000313" key="1">
    <source>
        <dbReference type="EMBL" id="OUN39577.1"/>
    </source>
</evidence>
<accession>A0A1Y3TXM5</accession>
<protein>
    <submittedName>
        <fullName evidence="1">Uncharacterized protein</fullName>
    </submittedName>
</protein>
<comment type="caution">
    <text evidence="1">The sequence shown here is derived from an EMBL/GenBank/DDBJ whole genome shotgun (WGS) entry which is preliminary data.</text>
</comment>
<dbReference type="AlphaFoldDB" id="A0A1Y3TXM5"/>
<proteinExistence type="predicted"/>
<reference evidence="2" key="1">
    <citation type="submission" date="2017-04" db="EMBL/GenBank/DDBJ databases">
        <title>Function of individual gut microbiota members based on whole genome sequencing of pure cultures obtained from chicken caecum.</title>
        <authorList>
            <person name="Medvecky M."/>
            <person name="Cejkova D."/>
            <person name="Polansky O."/>
            <person name="Karasova D."/>
            <person name="Kubasova T."/>
            <person name="Cizek A."/>
            <person name="Rychlik I."/>
        </authorList>
    </citation>
    <scope>NUCLEOTIDE SEQUENCE [LARGE SCALE GENOMIC DNA]</scope>
    <source>
        <strain evidence="2">An75</strain>
    </source>
</reference>
<organism evidence="1 2">
    <name type="scientific">Anaerotignum lactatifermentans</name>
    <dbReference type="NCBI Taxonomy" id="160404"/>
    <lineage>
        <taxon>Bacteria</taxon>
        <taxon>Bacillati</taxon>
        <taxon>Bacillota</taxon>
        <taxon>Clostridia</taxon>
        <taxon>Lachnospirales</taxon>
        <taxon>Anaerotignaceae</taxon>
        <taxon>Anaerotignum</taxon>
    </lineage>
</organism>
<gene>
    <name evidence="1" type="ORF">B5G26_15195</name>
</gene>
<evidence type="ECO:0000313" key="2">
    <source>
        <dbReference type="Proteomes" id="UP000195455"/>
    </source>
</evidence>
<dbReference type="Proteomes" id="UP000195455">
    <property type="component" value="Unassembled WGS sequence"/>
</dbReference>